<evidence type="ECO:0000313" key="1">
    <source>
        <dbReference type="EMBL" id="GMR37446.1"/>
    </source>
</evidence>
<dbReference type="AlphaFoldDB" id="A0AAN5CDF0"/>
<name>A0AAN5CDF0_9BILA</name>
<proteinExistence type="predicted"/>
<reference evidence="2" key="1">
    <citation type="submission" date="2022-10" db="EMBL/GenBank/DDBJ databases">
        <title>Genome assembly of Pristionchus species.</title>
        <authorList>
            <person name="Yoshida K."/>
            <person name="Sommer R.J."/>
        </authorList>
    </citation>
    <scope>NUCLEOTIDE SEQUENCE [LARGE SCALE GENOMIC DNA]</scope>
    <source>
        <strain evidence="2">RS5460</strain>
    </source>
</reference>
<organism evidence="1 2">
    <name type="scientific">Pristionchus mayeri</name>
    <dbReference type="NCBI Taxonomy" id="1317129"/>
    <lineage>
        <taxon>Eukaryota</taxon>
        <taxon>Metazoa</taxon>
        <taxon>Ecdysozoa</taxon>
        <taxon>Nematoda</taxon>
        <taxon>Chromadorea</taxon>
        <taxon>Rhabditida</taxon>
        <taxon>Rhabditina</taxon>
        <taxon>Diplogasteromorpha</taxon>
        <taxon>Diplogasteroidea</taxon>
        <taxon>Neodiplogasteridae</taxon>
        <taxon>Pristionchus</taxon>
    </lineage>
</organism>
<comment type="caution">
    <text evidence="1">The sequence shown here is derived from an EMBL/GenBank/DDBJ whole genome shotgun (WGS) entry which is preliminary data.</text>
</comment>
<keyword evidence="2" id="KW-1185">Reference proteome</keyword>
<dbReference type="Proteomes" id="UP001328107">
    <property type="component" value="Unassembled WGS sequence"/>
</dbReference>
<dbReference type="EMBL" id="BTRK01000002">
    <property type="protein sequence ID" value="GMR37446.1"/>
    <property type="molecule type" value="Genomic_DNA"/>
</dbReference>
<accession>A0AAN5CDF0</accession>
<sequence length="66" mass="7541">HGLRSLDHLGDCFVLQNTLNLLHSLALLSLREGDEGLLLQLLVRDCLLWQEFECLLQFLVLLSLLL</sequence>
<evidence type="ECO:0000313" key="2">
    <source>
        <dbReference type="Proteomes" id="UP001328107"/>
    </source>
</evidence>
<gene>
    <name evidence="1" type="ORF">PMAYCL1PPCAC_07641</name>
</gene>
<feature type="non-terminal residue" evidence="1">
    <location>
        <position position="66"/>
    </location>
</feature>
<feature type="non-terminal residue" evidence="1">
    <location>
        <position position="1"/>
    </location>
</feature>
<protein>
    <submittedName>
        <fullName evidence="1">Uncharacterized protein</fullName>
    </submittedName>
</protein>